<keyword evidence="2" id="KW-1185">Reference proteome</keyword>
<reference evidence="2" key="1">
    <citation type="submission" date="2016-01" db="EMBL/GenBank/DDBJ databases">
        <authorList>
            <person name="Mitreva M."/>
            <person name="Pepin K.H."/>
            <person name="Mihindukulasuriya K.A."/>
            <person name="Fulton R."/>
            <person name="Fronick C."/>
            <person name="O'Laughlin M."/>
            <person name="Miner T."/>
            <person name="Herter B."/>
            <person name="Rosa B.A."/>
            <person name="Cordes M."/>
            <person name="Tomlinson C."/>
            <person name="Wollam A."/>
            <person name="Palsikar V.B."/>
            <person name="Mardis E.R."/>
            <person name="Wilson R.K."/>
        </authorList>
    </citation>
    <scope>NUCLEOTIDE SEQUENCE [LARGE SCALE GENOMIC DNA]</scope>
    <source>
        <strain evidence="2">KA00274</strain>
    </source>
</reference>
<comment type="caution">
    <text evidence="1">The sequence shown here is derived from an EMBL/GenBank/DDBJ whole genome shotgun (WGS) entry which is preliminary data.</text>
</comment>
<proteinExistence type="predicted"/>
<sequence>VILAFLFYTNLVYTIYSRMKNMLFGEKIPFAEIMFSLKEYEKAFNNTISTVSPSPSIMPANLI</sequence>
<organism evidence="1 2">
    <name type="scientific">Amygdalobacter nucleatus</name>
    <dbReference type="NCBI Taxonomy" id="3029274"/>
    <lineage>
        <taxon>Bacteria</taxon>
        <taxon>Bacillati</taxon>
        <taxon>Bacillota</taxon>
        <taxon>Clostridia</taxon>
        <taxon>Eubacteriales</taxon>
        <taxon>Oscillospiraceae</taxon>
        <taxon>Amygdalobacter</taxon>
    </lineage>
</organism>
<gene>
    <name evidence="1" type="ORF">HMPREF1872_00831</name>
</gene>
<accession>A0A133YC11</accession>
<dbReference type="Proteomes" id="UP000070080">
    <property type="component" value="Unassembled WGS sequence"/>
</dbReference>
<evidence type="ECO:0000313" key="1">
    <source>
        <dbReference type="EMBL" id="KXB40735.1"/>
    </source>
</evidence>
<feature type="non-terminal residue" evidence="1">
    <location>
        <position position="1"/>
    </location>
</feature>
<dbReference type="RefSeq" id="WP_315574228.1">
    <property type="nucleotide sequence ID" value="NZ_KQ959584.1"/>
</dbReference>
<dbReference type="STRING" id="1497955.HMPREF1872_00831"/>
<evidence type="ECO:0000313" key="2">
    <source>
        <dbReference type="Proteomes" id="UP000070080"/>
    </source>
</evidence>
<name>A0A133YC11_9FIRM</name>
<protein>
    <submittedName>
        <fullName evidence="1">Uncharacterized protein</fullName>
    </submittedName>
</protein>
<dbReference type="AlphaFoldDB" id="A0A133YC11"/>
<dbReference type="EMBL" id="LSCV01000026">
    <property type="protein sequence ID" value="KXB40735.1"/>
    <property type="molecule type" value="Genomic_DNA"/>
</dbReference>